<sequence>MGWKDAAKQIAVGNPAAGLAVEGDIVKQLIAAQDVTPDLLSKFKDRQEDRDTQRLIGEMQRVNTGRGPIADEAERQRVYTARGLGLFDQKEINTAMPLMEIAGHKQYEQDIKTTDDIRTQRSKVADRTQLQELPDFNDPNFKGAAESRLKLNRVEGLITPGVEAKYFEHFKAHPFALKTDEKHPTYPKAPTAILNAVGVDNFNDPSKYTTKARDQAINTIADNLGIQYPGITDRKVLKARAVELLALDPAGRKFDLRMADEAGETYGSIRMDEYSGALATSMGNLAGMSLAKNTQAEITAASQAVTKDVNAVFTHMKKFDVTPEQQERIMPSILQALATTDLIEGSGRRAGFGEARLVLEKMYPGNAAAQRTAAAKALQSGKITVGIQSKLKQALRRIYQDRFKNNIPNKILDRQVDVVLNEDSALTSAMKTGASDAAAEVRHREEMSLSHQQAKAAQGKKLNEMIGTGLEGT</sequence>
<feature type="non-terminal residue" evidence="1">
    <location>
        <position position="473"/>
    </location>
</feature>
<dbReference type="EMBL" id="UINC01003210">
    <property type="protein sequence ID" value="SVA04299.1"/>
    <property type="molecule type" value="Genomic_DNA"/>
</dbReference>
<evidence type="ECO:0000313" key="1">
    <source>
        <dbReference type="EMBL" id="SVA04299.1"/>
    </source>
</evidence>
<dbReference type="AlphaFoldDB" id="A0A381SLG9"/>
<organism evidence="1">
    <name type="scientific">marine metagenome</name>
    <dbReference type="NCBI Taxonomy" id="408172"/>
    <lineage>
        <taxon>unclassified sequences</taxon>
        <taxon>metagenomes</taxon>
        <taxon>ecological metagenomes</taxon>
    </lineage>
</organism>
<protein>
    <submittedName>
        <fullName evidence="1">Uncharacterized protein</fullName>
    </submittedName>
</protein>
<accession>A0A381SLG9</accession>
<name>A0A381SLG9_9ZZZZ</name>
<gene>
    <name evidence="1" type="ORF">METZ01_LOCUS57153</name>
</gene>
<reference evidence="1" key="1">
    <citation type="submission" date="2018-05" db="EMBL/GenBank/DDBJ databases">
        <authorList>
            <person name="Lanie J.A."/>
            <person name="Ng W.-L."/>
            <person name="Kazmierczak K.M."/>
            <person name="Andrzejewski T.M."/>
            <person name="Davidsen T.M."/>
            <person name="Wayne K.J."/>
            <person name="Tettelin H."/>
            <person name="Glass J.I."/>
            <person name="Rusch D."/>
            <person name="Podicherti R."/>
            <person name="Tsui H.-C.T."/>
            <person name="Winkler M.E."/>
        </authorList>
    </citation>
    <scope>NUCLEOTIDE SEQUENCE</scope>
</reference>
<proteinExistence type="predicted"/>